<accession>A0ABW7VFJ7</accession>
<dbReference type="EMBL" id="JBIRWM010000018">
    <property type="protein sequence ID" value="MFI2160164.1"/>
    <property type="molecule type" value="Genomic_DNA"/>
</dbReference>
<dbReference type="Proteomes" id="UP001611397">
    <property type="component" value="Unassembled WGS sequence"/>
</dbReference>
<protein>
    <submittedName>
        <fullName evidence="1">Uncharacterized protein</fullName>
    </submittedName>
</protein>
<dbReference type="RefSeq" id="WP_208616684.1">
    <property type="nucleotide sequence ID" value="NZ_JBIRUT010000008.1"/>
</dbReference>
<sequence length="139" mass="15669">MSWLVRQRSREAGLMLSRYAAWQALGPDPLPQGRKALDRLRVHLDAVHVLDTELKRRYTARASAGPVGMTERQAVAFRRRPFADLAAGRRSVDELLHPNDRLDDQPALLDATHAVAVFSAHYGHRIAATAFELDSRSYR</sequence>
<evidence type="ECO:0000313" key="1">
    <source>
        <dbReference type="EMBL" id="MFI2160164.1"/>
    </source>
</evidence>
<keyword evidence="2" id="KW-1185">Reference proteome</keyword>
<comment type="caution">
    <text evidence="1">The sequence shown here is derived from an EMBL/GenBank/DDBJ whole genome shotgun (WGS) entry which is preliminary data.</text>
</comment>
<reference evidence="1 2" key="1">
    <citation type="submission" date="2024-10" db="EMBL/GenBank/DDBJ databases">
        <title>The Natural Products Discovery Center: Release of the First 8490 Sequenced Strains for Exploring Actinobacteria Biosynthetic Diversity.</title>
        <authorList>
            <person name="Kalkreuter E."/>
            <person name="Kautsar S.A."/>
            <person name="Yang D."/>
            <person name="Bader C.D."/>
            <person name="Teijaro C.N."/>
            <person name="Fluegel L."/>
            <person name="Davis C.M."/>
            <person name="Simpson J.R."/>
            <person name="Lauterbach L."/>
            <person name="Steele A.D."/>
            <person name="Gui C."/>
            <person name="Meng S."/>
            <person name="Li G."/>
            <person name="Viehrig K."/>
            <person name="Ye F."/>
            <person name="Su P."/>
            <person name="Kiefer A.F."/>
            <person name="Nichols A."/>
            <person name="Cepeda A.J."/>
            <person name="Yan W."/>
            <person name="Fan B."/>
            <person name="Jiang Y."/>
            <person name="Adhikari A."/>
            <person name="Zheng C.-J."/>
            <person name="Schuster L."/>
            <person name="Cowan T.M."/>
            <person name="Smanski M.J."/>
            <person name="Chevrette M.G."/>
            <person name="De Carvalho L.P.S."/>
            <person name="Shen B."/>
        </authorList>
    </citation>
    <scope>NUCLEOTIDE SEQUENCE [LARGE SCALE GENOMIC DNA]</scope>
    <source>
        <strain evidence="1 2">NPDC020295</strain>
    </source>
</reference>
<gene>
    <name evidence="1" type="ORF">ACH49L_31470</name>
</gene>
<name>A0ABW7VFJ7_STROI</name>
<evidence type="ECO:0000313" key="2">
    <source>
        <dbReference type="Proteomes" id="UP001611397"/>
    </source>
</evidence>
<proteinExistence type="predicted"/>
<organism evidence="1 2">
    <name type="scientific">Streptomyces olivaceoviridis</name>
    <name type="common">Streptomyces corchorusii</name>
    <dbReference type="NCBI Taxonomy" id="1921"/>
    <lineage>
        <taxon>Bacteria</taxon>
        <taxon>Bacillati</taxon>
        <taxon>Actinomycetota</taxon>
        <taxon>Actinomycetes</taxon>
        <taxon>Kitasatosporales</taxon>
        <taxon>Streptomycetaceae</taxon>
        <taxon>Streptomyces</taxon>
    </lineage>
</organism>